<dbReference type="AlphaFoldDB" id="A0A3M7SR64"/>
<evidence type="ECO:0000313" key="2">
    <source>
        <dbReference type="Proteomes" id="UP000276133"/>
    </source>
</evidence>
<evidence type="ECO:0000313" key="1">
    <source>
        <dbReference type="EMBL" id="RNA38324.1"/>
    </source>
</evidence>
<accession>A0A3M7SR64</accession>
<dbReference type="EMBL" id="REGN01000891">
    <property type="protein sequence ID" value="RNA38324.1"/>
    <property type="molecule type" value="Genomic_DNA"/>
</dbReference>
<gene>
    <name evidence="1" type="ORF">BpHYR1_041592</name>
</gene>
<keyword evidence="2" id="KW-1185">Reference proteome</keyword>
<organism evidence="1 2">
    <name type="scientific">Brachionus plicatilis</name>
    <name type="common">Marine rotifer</name>
    <name type="synonym">Brachionus muelleri</name>
    <dbReference type="NCBI Taxonomy" id="10195"/>
    <lineage>
        <taxon>Eukaryota</taxon>
        <taxon>Metazoa</taxon>
        <taxon>Spiralia</taxon>
        <taxon>Gnathifera</taxon>
        <taxon>Rotifera</taxon>
        <taxon>Eurotatoria</taxon>
        <taxon>Monogononta</taxon>
        <taxon>Pseudotrocha</taxon>
        <taxon>Ploima</taxon>
        <taxon>Brachionidae</taxon>
        <taxon>Brachionus</taxon>
    </lineage>
</organism>
<proteinExistence type="predicted"/>
<dbReference type="Proteomes" id="UP000276133">
    <property type="component" value="Unassembled WGS sequence"/>
</dbReference>
<name>A0A3M7SR64_BRAPC</name>
<comment type="caution">
    <text evidence="1">The sequence shown here is derived from an EMBL/GenBank/DDBJ whole genome shotgun (WGS) entry which is preliminary data.</text>
</comment>
<sequence>MEIKSILDLKNKELKSGERHIFWGNLERRITCEIKIKLKLSQILKRKRPLLKLRDITDMTDKNFHQRFQKCVKKIGFQEN</sequence>
<reference evidence="1 2" key="1">
    <citation type="journal article" date="2018" name="Sci. Rep.">
        <title>Genomic signatures of local adaptation to the degree of environmental predictability in rotifers.</title>
        <authorList>
            <person name="Franch-Gras L."/>
            <person name="Hahn C."/>
            <person name="Garcia-Roger E.M."/>
            <person name="Carmona M.J."/>
            <person name="Serra M."/>
            <person name="Gomez A."/>
        </authorList>
    </citation>
    <scope>NUCLEOTIDE SEQUENCE [LARGE SCALE GENOMIC DNA]</scope>
    <source>
        <strain evidence="1">HYR1</strain>
    </source>
</reference>
<protein>
    <submittedName>
        <fullName evidence="1">Uncharacterized protein</fullName>
    </submittedName>
</protein>